<organism evidence="2 3">
    <name type="scientific">Streptomyces varsoviensis</name>
    <dbReference type="NCBI Taxonomy" id="67373"/>
    <lineage>
        <taxon>Bacteria</taxon>
        <taxon>Bacillati</taxon>
        <taxon>Actinomycetota</taxon>
        <taxon>Actinomycetes</taxon>
        <taxon>Kitasatosporales</taxon>
        <taxon>Streptomycetaceae</taxon>
        <taxon>Streptomyces</taxon>
    </lineage>
</organism>
<feature type="compositionally biased region" description="Low complexity" evidence="1">
    <location>
        <begin position="29"/>
        <end position="48"/>
    </location>
</feature>
<name>A0ABR5JCI5_9ACTN</name>
<dbReference type="EMBL" id="LGUT01000394">
    <property type="protein sequence ID" value="KOG91130.1"/>
    <property type="molecule type" value="Genomic_DNA"/>
</dbReference>
<evidence type="ECO:0000313" key="2">
    <source>
        <dbReference type="EMBL" id="KOG91130.1"/>
    </source>
</evidence>
<gene>
    <name evidence="2" type="ORF">ADK38_04885</name>
</gene>
<sequence length="151" mass="14795">MAACPEGKKPSCAPPAMRGGPGRPIQVLSGTTSAGTAAIARAAASGGSHQRGARARRPRRAAYASARTSTGSATAASPRSAKNCAAGEGRELSASQWPNRSSSERTGPSVAACQDSRARSSAHSGGISGESGTSAAYGVGERGAAPEQGGD</sequence>
<feature type="compositionally biased region" description="Low complexity" evidence="1">
    <location>
        <begin position="61"/>
        <end position="81"/>
    </location>
</feature>
<feature type="compositionally biased region" description="Polar residues" evidence="1">
    <location>
        <begin position="93"/>
        <end position="106"/>
    </location>
</feature>
<feature type="compositionally biased region" description="Basic residues" evidence="1">
    <location>
        <begin position="51"/>
        <end position="60"/>
    </location>
</feature>
<proteinExistence type="predicted"/>
<keyword evidence="3" id="KW-1185">Reference proteome</keyword>
<comment type="caution">
    <text evidence="2">The sequence shown here is derived from an EMBL/GenBank/DDBJ whole genome shotgun (WGS) entry which is preliminary data.</text>
</comment>
<evidence type="ECO:0000313" key="3">
    <source>
        <dbReference type="Proteomes" id="UP000037020"/>
    </source>
</evidence>
<feature type="region of interest" description="Disordered" evidence="1">
    <location>
        <begin position="1"/>
        <end position="151"/>
    </location>
</feature>
<accession>A0ABR5JCI5</accession>
<feature type="non-terminal residue" evidence="2">
    <location>
        <position position="151"/>
    </location>
</feature>
<dbReference type="Proteomes" id="UP000037020">
    <property type="component" value="Unassembled WGS sequence"/>
</dbReference>
<protein>
    <submittedName>
        <fullName evidence="2">Uncharacterized protein</fullName>
    </submittedName>
</protein>
<evidence type="ECO:0000256" key="1">
    <source>
        <dbReference type="SAM" id="MobiDB-lite"/>
    </source>
</evidence>
<reference evidence="2 3" key="1">
    <citation type="submission" date="2015-07" db="EMBL/GenBank/DDBJ databases">
        <authorList>
            <person name="Ju K.-S."/>
            <person name="Doroghazi J.R."/>
            <person name="Metcalf W.W."/>
        </authorList>
    </citation>
    <scope>NUCLEOTIDE SEQUENCE [LARGE SCALE GENOMIC DNA]</scope>
    <source>
        <strain evidence="2 3">NRRL B-3589</strain>
    </source>
</reference>